<comment type="caution">
    <text evidence="1">The sequence shown here is derived from an EMBL/GenBank/DDBJ whole genome shotgun (WGS) entry which is preliminary data.</text>
</comment>
<gene>
    <name evidence="1" type="ORF">GGP71_002696</name>
</gene>
<dbReference type="AlphaFoldDB" id="A0A9X2PXM3"/>
<dbReference type="Pfam" id="PF14907">
    <property type="entry name" value="NTP_transf_5"/>
    <property type="match status" value="1"/>
</dbReference>
<name>A0A9X2PXM3_9BACT</name>
<dbReference type="Proteomes" id="UP001155027">
    <property type="component" value="Unassembled WGS sequence"/>
</dbReference>
<evidence type="ECO:0008006" key="3">
    <source>
        <dbReference type="Google" id="ProtNLM"/>
    </source>
</evidence>
<organism evidence="1 2">
    <name type="scientific">Salinibacter ruber</name>
    <dbReference type="NCBI Taxonomy" id="146919"/>
    <lineage>
        <taxon>Bacteria</taxon>
        <taxon>Pseudomonadati</taxon>
        <taxon>Rhodothermota</taxon>
        <taxon>Rhodothermia</taxon>
        <taxon>Rhodothermales</taxon>
        <taxon>Salinibacteraceae</taxon>
        <taxon>Salinibacter</taxon>
    </lineage>
</organism>
<accession>A0A9X2PXM3</accession>
<dbReference type="InterPro" id="IPR039498">
    <property type="entry name" value="NTP_transf_5"/>
</dbReference>
<proteinExistence type="predicted"/>
<evidence type="ECO:0000313" key="1">
    <source>
        <dbReference type="EMBL" id="MCS3678755.1"/>
    </source>
</evidence>
<evidence type="ECO:0000313" key="2">
    <source>
        <dbReference type="Proteomes" id="UP001155027"/>
    </source>
</evidence>
<protein>
    <recommendedName>
        <fullName evidence="3">Nucleotidyltransferase family protein</fullName>
    </recommendedName>
</protein>
<sequence>MSLSPDRVPADVQDGLESSARAAALQNKFLIGEMGRVQSLLADTGVQSLAFKGPVLAYTVYQDGRYRHTRDIDLMVRPVDFEHAKSLLVQDEYRPFRDRTASLLDRLGVYLNQQTALIRGNTFAIDLHASLTPIVHASGAQFEDLWGRSVRQAVEGTCVRLLHPRDRLLMLCQQAIKNRWNRLKYTCDVAECLWATDDLDWRALWDEAQRTAQARLLLANLFIAHELFQTPLPDFMHAEIERDRHAKGIGRWGVRKLRSGLSSVGVSVSERMWLYWTVQDTVSHSIHYAGYSLVRNLWEQAQHVRSALRGS</sequence>
<dbReference type="EMBL" id="JANUAU010000009">
    <property type="protein sequence ID" value="MCS3678755.1"/>
    <property type="molecule type" value="Genomic_DNA"/>
</dbReference>
<reference evidence="1" key="1">
    <citation type="submission" date="2022-08" db="EMBL/GenBank/DDBJ databases">
        <title>Genomic Encyclopedia of Type Strains, Phase V (KMG-V): Genome sequencing to study the core and pangenomes of soil and plant-associated prokaryotes.</title>
        <authorList>
            <person name="Whitman W."/>
        </authorList>
    </citation>
    <scope>NUCLEOTIDE SEQUENCE</scope>
    <source>
        <strain evidence="1">0</strain>
    </source>
</reference>